<feature type="compositionally biased region" description="Polar residues" evidence="1">
    <location>
        <begin position="118"/>
        <end position="127"/>
    </location>
</feature>
<proteinExistence type="predicted"/>
<comment type="caution">
    <text evidence="2">The sequence shown here is derived from an EMBL/GenBank/DDBJ whole genome shotgun (WGS) entry which is preliminary data.</text>
</comment>
<feature type="compositionally biased region" description="Low complexity" evidence="1">
    <location>
        <begin position="69"/>
        <end position="80"/>
    </location>
</feature>
<dbReference type="Proteomes" id="UP001148838">
    <property type="component" value="Unassembled WGS sequence"/>
</dbReference>
<accession>A0ABQ8RV21</accession>
<dbReference type="EMBL" id="JAJSOF020000042">
    <property type="protein sequence ID" value="KAJ4425512.1"/>
    <property type="molecule type" value="Genomic_DNA"/>
</dbReference>
<protein>
    <submittedName>
        <fullName evidence="2">Uncharacterized protein</fullName>
    </submittedName>
</protein>
<gene>
    <name evidence="2" type="ORF">ANN_27706</name>
</gene>
<organism evidence="2 3">
    <name type="scientific">Periplaneta americana</name>
    <name type="common">American cockroach</name>
    <name type="synonym">Blatta americana</name>
    <dbReference type="NCBI Taxonomy" id="6978"/>
    <lineage>
        <taxon>Eukaryota</taxon>
        <taxon>Metazoa</taxon>
        <taxon>Ecdysozoa</taxon>
        <taxon>Arthropoda</taxon>
        <taxon>Hexapoda</taxon>
        <taxon>Insecta</taxon>
        <taxon>Pterygota</taxon>
        <taxon>Neoptera</taxon>
        <taxon>Polyneoptera</taxon>
        <taxon>Dictyoptera</taxon>
        <taxon>Blattodea</taxon>
        <taxon>Blattoidea</taxon>
        <taxon>Blattidae</taxon>
        <taxon>Blattinae</taxon>
        <taxon>Periplaneta</taxon>
    </lineage>
</organism>
<keyword evidence="3" id="KW-1185">Reference proteome</keyword>
<evidence type="ECO:0000313" key="3">
    <source>
        <dbReference type="Proteomes" id="UP001148838"/>
    </source>
</evidence>
<feature type="compositionally biased region" description="Basic residues" evidence="1">
    <location>
        <begin position="88"/>
        <end position="97"/>
    </location>
</feature>
<name>A0ABQ8RV21_PERAM</name>
<reference evidence="2 3" key="1">
    <citation type="journal article" date="2022" name="Allergy">
        <title>Genome assembly and annotation of Periplaneta americana reveal a comprehensive cockroach allergen profile.</title>
        <authorList>
            <person name="Wang L."/>
            <person name="Xiong Q."/>
            <person name="Saelim N."/>
            <person name="Wang L."/>
            <person name="Nong W."/>
            <person name="Wan A.T."/>
            <person name="Shi M."/>
            <person name="Liu X."/>
            <person name="Cao Q."/>
            <person name="Hui J.H.L."/>
            <person name="Sookrung N."/>
            <person name="Leung T.F."/>
            <person name="Tungtrongchitr A."/>
            <person name="Tsui S.K.W."/>
        </authorList>
    </citation>
    <scope>NUCLEOTIDE SEQUENCE [LARGE SCALE GENOMIC DNA]</scope>
    <source>
        <strain evidence="2">PWHHKU_190912</strain>
    </source>
</reference>
<evidence type="ECO:0000313" key="2">
    <source>
        <dbReference type="EMBL" id="KAJ4425512.1"/>
    </source>
</evidence>
<sequence>MTTEDACSTKWMERNIIDKINGNNISRYDAIQIVTGRKTYSTIALTAKDLEKTQQFPILKGTQIDPVKTSDNTHTTNTGTMKLDRNHHPYKQNPRHKLATETEHTPKWSKRIAEQSDKNPSFTEFFP</sequence>
<evidence type="ECO:0000256" key="1">
    <source>
        <dbReference type="SAM" id="MobiDB-lite"/>
    </source>
</evidence>
<feature type="compositionally biased region" description="Basic and acidic residues" evidence="1">
    <location>
        <begin position="98"/>
        <end position="117"/>
    </location>
</feature>
<feature type="region of interest" description="Disordered" evidence="1">
    <location>
        <begin position="63"/>
        <end position="127"/>
    </location>
</feature>